<sequence>MARQSTATHPDFPFIKIRRLSEEQGGRYTFLIEDYEHTEFYETKEEAIAKSERVLFSKFQDLTVAKGLQAFKENDMHMAVKLAERWGYFRGRKDERELQMENIRIAANALRAMM</sequence>
<proteinExistence type="predicted"/>
<dbReference type="EMBL" id="CP022198">
    <property type="protein sequence ID" value="AXA66712.1"/>
    <property type="molecule type" value="Genomic_DNA"/>
</dbReference>
<gene>
    <name evidence="1" type="ORF">CE139_13085</name>
</gene>
<dbReference type="Proteomes" id="UP000250579">
    <property type="component" value="Chromosome"/>
</dbReference>
<organism evidence="1 2">
    <name type="scientific">Pseudomonas oryzihabitans</name>
    <dbReference type="NCBI Taxonomy" id="47885"/>
    <lineage>
        <taxon>Bacteria</taxon>
        <taxon>Pseudomonadati</taxon>
        <taxon>Pseudomonadota</taxon>
        <taxon>Gammaproteobacteria</taxon>
        <taxon>Pseudomonadales</taxon>
        <taxon>Pseudomonadaceae</taxon>
        <taxon>Pseudomonas</taxon>
    </lineage>
</organism>
<name>A0A2Z5A9S8_9PSED</name>
<reference evidence="1 2" key="1">
    <citation type="submission" date="2017-06" db="EMBL/GenBank/DDBJ databases">
        <title>Evolution towards high GC content and high-temperature stress adaptation in endophytic Pseudomonas oryzihabitans impacted its plant-growth promoting traits.</title>
        <authorList>
            <person name="Nascimento F.X."/>
        </authorList>
    </citation>
    <scope>NUCLEOTIDE SEQUENCE [LARGE SCALE GENOMIC DNA]</scope>
    <source>
        <strain evidence="1 2">MS8</strain>
    </source>
</reference>
<dbReference type="RefSeq" id="WP_208690947.1">
    <property type="nucleotide sequence ID" value="NZ_CP022198.1"/>
</dbReference>
<evidence type="ECO:0000313" key="2">
    <source>
        <dbReference type="Proteomes" id="UP000250579"/>
    </source>
</evidence>
<dbReference type="AlphaFoldDB" id="A0A2Z5A9S8"/>
<protein>
    <submittedName>
        <fullName evidence="1">Uncharacterized protein</fullName>
    </submittedName>
</protein>
<accession>A0A2Z5A9S8</accession>
<evidence type="ECO:0000313" key="1">
    <source>
        <dbReference type="EMBL" id="AXA66712.1"/>
    </source>
</evidence>